<evidence type="ECO:0000256" key="3">
    <source>
        <dbReference type="ARBA" id="ARBA00010617"/>
    </source>
</evidence>
<dbReference type="CDD" id="cd11065">
    <property type="entry name" value="CYP64-like"/>
    <property type="match status" value="1"/>
</dbReference>
<evidence type="ECO:0000313" key="11">
    <source>
        <dbReference type="EMBL" id="KIK92994.1"/>
    </source>
</evidence>
<evidence type="ECO:0000256" key="8">
    <source>
        <dbReference type="ARBA" id="ARBA00023033"/>
    </source>
</evidence>
<feature type="binding site" description="axial binding residue" evidence="9">
    <location>
        <position position="455"/>
    </location>
    <ligand>
        <name>heme</name>
        <dbReference type="ChEBI" id="CHEBI:30413"/>
    </ligand>
    <ligandPart>
        <name>Fe</name>
        <dbReference type="ChEBI" id="CHEBI:18248"/>
    </ligandPart>
</feature>
<dbReference type="HOGENOM" id="CLU_001570_2_3_1"/>
<dbReference type="PROSITE" id="PS00086">
    <property type="entry name" value="CYTOCHROME_P450"/>
    <property type="match status" value="1"/>
</dbReference>
<sequence>MSRPGPRPALEMSSAQWTTLCLVALASVVVVDLGRRRLKRQNLPSPYPLPPGPPPLPVVGNMHDINVKAPWLTYSKWSKMYGDLVYARLFDKDIIIISSRKIAKDLLEDRSINYSDRPNIITNELFGVAFNTAYLPYGERWRRQRQFLHQNFKANSASRFVPMQQRKVHQLLHRLLDSPERYSEHLLHYASSVLTNAVYDYDPISDDHIVNTIGRVSELVTSALPPEVAAPLGAFPIILNIPSWFPGMTIKRNAEICREWTNDWVEVPFNHALQRMRDGSTTPAMVLDALGTVDEKGASPRWLKDLKDSAATAFLAAAGTSNATLLTFMLAMVLYPEVQEKVHAQIDTVVGKDRLPTLDDRRSLTYIDAIMRETLRWHPLAPLSLPHAAVNDDVYNGFYIPKGAAIITNIWAIAHDESTYPKPSDFNPERFLNPDGTLTSEDVIDIAFGYGRRICVGKDFADTTLWSAMSTILALFKLSLPKDKDGREEPFKPEWATGITSWVFASRHLRRICDLLLIMMLRYPLPFPCSFVPRIPSMDAKELEEIINAST</sequence>
<accession>A0A0D0E042</accession>
<evidence type="ECO:0000256" key="4">
    <source>
        <dbReference type="ARBA" id="ARBA00022617"/>
    </source>
</evidence>
<dbReference type="InParanoid" id="A0A0D0E042"/>
<keyword evidence="5 9" id="KW-0479">Metal-binding</keyword>
<dbReference type="GO" id="GO:0005506">
    <property type="term" value="F:iron ion binding"/>
    <property type="evidence" value="ECO:0007669"/>
    <property type="project" value="InterPro"/>
</dbReference>
<dbReference type="OrthoDB" id="2789670at2759"/>
<protein>
    <recommendedName>
        <fullName evidence="13">Cytochrome P450</fullName>
    </recommendedName>
</protein>
<dbReference type="InterPro" id="IPR002401">
    <property type="entry name" value="Cyt_P450_E_grp-I"/>
</dbReference>
<evidence type="ECO:0000313" key="12">
    <source>
        <dbReference type="Proteomes" id="UP000054538"/>
    </source>
</evidence>
<comment type="similarity">
    <text evidence="3 10">Belongs to the cytochrome P450 family.</text>
</comment>
<dbReference type="InterPro" id="IPR036396">
    <property type="entry name" value="Cyt_P450_sf"/>
</dbReference>
<reference evidence="12" key="2">
    <citation type="submission" date="2015-01" db="EMBL/GenBank/DDBJ databases">
        <title>Evolutionary Origins and Diversification of the Mycorrhizal Mutualists.</title>
        <authorList>
            <consortium name="DOE Joint Genome Institute"/>
            <consortium name="Mycorrhizal Genomics Consortium"/>
            <person name="Kohler A."/>
            <person name="Kuo A."/>
            <person name="Nagy L.G."/>
            <person name="Floudas D."/>
            <person name="Copeland A."/>
            <person name="Barry K.W."/>
            <person name="Cichocki N."/>
            <person name="Veneault-Fourrey C."/>
            <person name="LaButti K."/>
            <person name="Lindquist E.A."/>
            <person name="Lipzen A."/>
            <person name="Lundell T."/>
            <person name="Morin E."/>
            <person name="Murat C."/>
            <person name="Riley R."/>
            <person name="Ohm R."/>
            <person name="Sun H."/>
            <person name="Tunlid A."/>
            <person name="Henrissat B."/>
            <person name="Grigoriev I.V."/>
            <person name="Hibbett D.S."/>
            <person name="Martin F."/>
        </authorList>
    </citation>
    <scope>NUCLEOTIDE SEQUENCE [LARGE SCALE GENOMIC DNA]</scope>
    <source>
        <strain evidence="12">Ve08.2h10</strain>
    </source>
</reference>
<dbReference type="GO" id="GO:0020037">
    <property type="term" value="F:heme binding"/>
    <property type="evidence" value="ECO:0007669"/>
    <property type="project" value="InterPro"/>
</dbReference>
<evidence type="ECO:0000256" key="6">
    <source>
        <dbReference type="ARBA" id="ARBA00023002"/>
    </source>
</evidence>
<keyword evidence="7 9" id="KW-0408">Iron</keyword>
<evidence type="ECO:0000256" key="7">
    <source>
        <dbReference type="ARBA" id="ARBA00023004"/>
    </source>
</evidence>
<dbReference type="PANTHER" id="PTHR46300:SF7">
    <property type="entry name" value="P450, PUTATIVE (EUROFUNG)-RELATED"/>
    <property type="match status" value="1"/>
</dbReference>
<comment type="cofactor">
    <cofactor evidence="1 9">
        <name>heme</name>
        <dbReference type="ChEBI" id="CHEBI:30413"/>
    </cofactor>
</comment>
<evidence type="ECO:0000256" key="1">
    <source>
        <dbReference type="ARBA" id="ARBA00001971"/>
    </source>
</evidence>
<keyword evidence="4 9" id="KW-0349">Heme</keyword>
<dbReference type="InterPro" id="IPR017972">
    <property type="entry name" value="Cyt_P450_CS"/>
</dbReference>
<dbReference type="InterPro" id="IPR001128">
    <property type="entry name" value="Cyt_P450"/>
</dbReference>
<dbReference type="AlphaFoldDB" id="A0A0D0E042"/>
<keyword evidence="12" id="KW-1185">Reference proteome</keyword>
<evidence type="ECO:0000256" key="9">
    <source>
        <dbReference type="PIRSR" id="PIRSR602401-1"/>
    </source>
</evidence>
<organism evidence="11 12">
    <name type="scientific">Paxillus rubicundulus Ve08.2h10</name>
    <dbReference type="NCBI Taxonomy" id="930991"/>
    <lineage>
        <taxon>Eukaryota</taxon>
        <taxon>Fungi</taxon>
        <taxon>Dikarya</taxon>
        <taxon>Basidiomycota</taxon>
        <taxon>Agaricomycotina</taxon>
        <taxon>Agaricomycetes</taxon>
        <taxon>Agaricomycetidae</taxon>
        <taxon>Boletales</taxon>
        <taxon>Paxilineae</taxon>
        <taxon>Paxillaceae</taxon>
        <taxon>Paxillus</taxon>
    </lineage>
</organism>
<dbReference type="SUPFAM" id="SSF48264">
    <property type="entry name" value="Cytochrome P450"/>
    <property type="match status" value="1"/>
</dbReference>
<evidence type="ECO:0000256" key="10">
    <source>
        <dbReference type="RuleBase" id="RU000461"/>
    </source>
</evidence>
<dbReference type="EMBL" id="KN825223">
    <property type="protein sequence ID" value="KIK92994.1"/>
    <property type="molecule type" value="Genomic_DNA"/>
</dbReference>
<evidence type="ECO:0000256" key="2">
    <source>
        <dbReference type="ARBA" id="ARBA00005179"/>
    </source>
</evidence>
<dbReference type="STRING" id="930991.A0A0D0E042"/>
<keyword evidence="6 10" id="KW-0560">Oxidoreductase</keyword>
<dbReference type="PRINTS" id="PR00463">
    <property type="entry name" value="EP450I"/>
</dbReference>
<reference evidence="11 12" key="1">
    <citation type="submission" date="2014-04" db="EMBL/GenBank/DDBJ databases">
        <authorList>
            <consortium name="DOE Joint Genome Institute"/>
            <person name="Kuo A."/>
            <person name="Kohler A."/>
            <person name="Jargeat P."/>
            <person name="Nagy L.G."/>
            <person name="Floudas D."/>
            <person name="Copeland A."/>
            <person name="Barry K.W."/>
            <person name="Cichocki N."/>
            <person name="Veneault-Fourrey C."/>
            <person name="LaButti K."/>
            <person name="Lindquist E.A."/>
            <person name="Lipzen A."/>
            <person name="Lundell T."/>
            <person name="Morin E."/>
            <person name="Murat C."/>
            <person name="Sun H."/>
            <person name="Tunlid A."/>
            <person name="Henrissat B."/>
            <person name="Grigoriev I.V."/>
            <person name="Hibbett D.S."/>
            <person name="Martin F."/>
            <person name="Nordberg H.P."/>
            <person name="Cantor M.N."/>
            <person name="Hua S.X."/>
        </authorList>
    </citation>
    <scope>NUCLEOTIDE SEQUENCE [LARGE SCALE GENOMIC DNA]</scope>
    <source>
        <strain evidence="11 12">Ve08.2h10</strain>
    </source>
</reference>
<comment type="pathway">
    <text evidence="2">Secondary metabolite biosynthesis.</text>
</comment>
<evidence type="ECO:0000256" key="5">
    <source>
        <dbReference type="ARBA" id="ARBA00022723"/>
    </source>
</evidence>
<dbReference type="GO" id="GO:0016705">
    <property type="term" value="F:oxidoreductase activity, acting on paired donors, with incorporation or reduction of molecular oxygen"/>
    <property type="evidence" value="ECO:0007669"/>
    <property type="project" value="InterPro"/>
</dbReference>
<gene>
    <name evidence="11" type="ORF">PAXRUDRAFT_12903</name>
</gene>
<dbReference type="InterPro" id="IPR050364">
    <property type="entry name" value="Cytochrome_P450_fung"/>
</dbReference>
<dbReference type="Pfam" id="PF00067">
    <property type="entry name" value="p450"/>
    <property type="match status" value="1"/>
</dbReference>
<dbReference type="PRINTS" id="PR00385">
    <property type="entry name" value="P450"/>
</dbReference>
<dbReference type="Proteomes" id="UP000054538">
    <property type="component" value="Unassembled WGS sequence"/>
</dbReference>
<keyword evidence="8 10" id="KW-0503">Monooxygenase</keyword>
<evidence type="ECO:0008006" key="13">
    <source>
        <dbReference type="Google" id="ProtNLM"/>
    </source>
</evidence>
<proteinExistence type="inferred from homology"/>
<name>A0A0D0E042_9AGAM</name>
<dbReference type="Gene3D" id="1.10.630.10">
    <property type="entry name" value="Cytochrome P450"/>
    <property type="match status" value="1"/>
</dbReference>
<dbReference type="GO" id="GO:0004497">
    <property type="term" value="F:monooxygenase activity"/>
    <property type="evidence" value="ECO:0007669"/>
    <property type="project" value="UniProtKB-KW"/>
</dbReference>
<dbReference type="PANTHER" id="PTHR46300">
    <property type="entry name" value="P450, PUTATIVE (EUROFUNG)-RELATED-RELATED"/>
    <property type="match status" value="1"/>
</dbReference>